<keyword evidence="3" id="KW-1185">Reference proteome</keyword>
<feature type="compositionally biased region" description="Pro residues" evidence="1">
    <location>
        <begin position="25"/>
        <end position="37"/>
    </location>
</feature>
<dbReference type="HOGENOM" id="CLU_148173_0_0_1"/>
<evidence type="ECO:0000313" key="2">
    <source>
        <dbReference type="EMBL" id="EEP76089.1"/>
    </source>
</evidence>
<evidence type="ECO:0000256" key="1">
    <source>
        <dbReference type="SAM" id="MobiDB-lite"/>
    </source>
</evidence>
<feature type="region of interest" description="Disordered" evidence="1">
    <location>
        <begin position="1"/>
        <end position="123"/>
    </location>
</feature>
<dbReference type="InParanoid" id="C4JF36"/>
<dbReference type="VEuPathDB" id="FungiDB:UREG_00937"/>
<feature type="compositionally biased region" description="Polar residues" evidence="1">
    <location>
        <begin position="41"/>
        <end position="53"/>
    </location>
</feature>
<feature type="compositionally biased region" description="Acidic residues" evidence="1">
    <location>
        <begin position="1"/>
        <end position="20"/>
    </location>
</feature>
<accession>C4JF36</accession>
<sequence>MTEPEDVEEDLFADLYDADETTQPAAPPASAPAPTPVPAVISSTPHPGTANLSQTQLAQTQPQAPFQAQTTENYEPGSTDAANYEQPGGQNGISQFDVAAQVDSTSLMNTQPETQGTGIKEDG</sequence>
<dbReference type="OrthoDB" id="3872446at2759"/>
<dbReference type="GeneID" id="8441757"/>
<dbReference type="RefSeq" id="XP_002541422.1">
    <property type="nucleotide sequence ID" value="XM_002541376.1"/>
</dbReference>
<dbReference type="OMA" id="RKESHIC"/>
<dbReference type="eggNOG" id="ENOG502RPX0">
    <property type="taxonomic scope" value="Eukaryota"/>
</dbReference>
<dbReference type="EMBL" id="CH476615">
    <property type="protein sequence ID" value="EEP76089.1"/>
    <property type="molecule type" value="Genomic_DNA"/>
</dbReference>
<feature type="compositionally biased region" description="Polar residues" evidence="1">
    <location>
        <begin position="102"/>
        <end position="117"/>
    </location>
</feature>
<name>C4JF36_UNCRE</name>
<organism evidence="2 3">
    <name type="scientific">Uncinocarpus reesii (strain UAMH 1704)</name>
    <dbReference type="NCBI Taxonomy" id="336963"/>
    <lineage>
        <taxon>Eukaryota</taxon>
        <taxon>Fungi</taxon>
        <taxon>Dikarya</taxon>
        <taxon>Ascomycota</taxon>
        <taxon>Pezizomycotina</taxon>
        <taxon>Eurotiomycetes</taxon>
        <taxon>Eurotiomycetidae</taxon>
        <taxon>Onygenales</taxon>
        <taxon>Onygenaceae</taxon>
        <taxon>Uncinocarpus</taxon>
    </lineage>
</organism>
<feature type="compositionally biased region" description="Low complexity" evidence="1">
    <location>
        <begin position="54"/>
        <end position="71"/>
    </location>
</feature>
<evidence type="ECO:0000313" key="3">
    <source>
        <dbReference type="Proteomes" id="UP000002058"/>
    </source>
</evidence>
<dbReference type="KEGG" id="ure:UREG_00937"/>
<gene>
    <name evidence="2" type="ORF">UREG_00937</name>
</gene>
<protein>
    <submittedName>
        <fullName evidence="2">Uncharacterized protein</fullName>
    </submittedName>
</protein>
<proteinExistence type="predicted"/>
<dbReference type="Proteomes" id="UP000002058">
    <property type="component" value="Unassembled WGS sequence"/>
</dbReference>
<dbReference type="AlphaFoldDB" id="C4JF36"/>
<dbReference type="STRING" id="336963.C4JF36"/>
<reference evidence="3" key="1">
    <citation type="journal article" date="2009" name="Genome Res.">
        <title>Comparative genomic analyses of the human fungal pathogens Coccidioides and their relatives.</title>
        <authorList>
            <person name="Sharpton T.J."/>
            <person name="Stajich J.E."/>
            <person name="Rounsley S.D."/>
            <person name="Gardner M.J."/>
            <person name="Wortman J.R."/>
            <person name="Jordar V.S."/>
            <person name="Maiti R."/>
            <person name="Kodira C.D."/>
            <person name="Neafsey D.E."/>
            <person name="Zeng Q."/>
            <person name="Hung C.-Y."/>
            <person name="McMahan C."/>
            <person name="Muszewska A."/>
            <person name="Grynberg M."/>
            <person name="Mandel M.A."/>
            <person name="Kellner E.M."/>
            <person name="Barker B.M."/>
            <person name="Galgiani J.N."/>
            <person name="Orbach M.J."/>
            <person name="Kirkland T.N."/>
            <person name="Cole G.T."/>
            <person name="Henn M.R."/>
            <person name="Birren B.W."/>
            <person name="Taylor J.W."/>
        </authorList>
    </citation>
    <scope>NUCLEOTIDE SEQUENCE [LARGE SCALE GENOMIC DNA]</scope>
    <source>
        <strain evidence="3">UAMH 1704</strain>
    </source>
</reference>